<comment type="caution">
    <text evidence="8">The sequence shown here is derived from an EMBL/GenBank/DDBJ whole genome shotgun (WGS) entry which is preliminary data.</text>
</comment>
<comment type="function">
    <text evidence="6">Repressor of the lactose catabolism operon. Galactose-6-phosphate is the inducer.</text>
</comment>
<dbReference type="Gene3D" id="1.10.10.10">
    <property type="entry name" value="Winged helix-like DNA-binding domain superfamily/Winged helix DNA-binding domain"/>
    <property type="match status" value="1"/>
</dbReference>
<dbReference type="Proteomes" id="UP000674938">
    <property type="component" value="Unassembled WGS sequence"/>
</dbReference>
<dbReference type="InterPro" id="IPR036390">
    <property type="entry name" value="WH_DNA-bd_sf"/>
</dbReference>
<dbReference type="PANTHER" id="PTHR30363">
    <property type="entry name" value="HTH-TYPE TRANSCRIPTIONAL REGULATOR SRLR-RELATED"/>
    <property type="match status" value="1"/>
</dbReference>
<evidence type="ECO:0000259" key="7">
    <source>
        <dbReference type="PROSITE" id="PS51000"/>
    </source>
</evidence>
<keyword evidence="2" id="KW-0678">Repressor</keyword>
<reference evidence="8" key="1">
    <citation type="submission" date="2020-12" db="EMBL/GenBank/DDBJ databases">
        <title>Vagococcus allomyrinae sp. nov. and Enterococcus lavae sp. nov., isolated from the larvae of Allomyrina dichotoma.</title>
        <authorList>
            <person name="Lee S.D."/>
        </authorList>
    </citation>
    <scope>NUCLEOTIDE SEQUENCE</scope>
    <source>
        <strain evidence="8">BWB3-3</strain>
    </source>
</reference>
<evidence type="ECO:0000313" key="8">
    <source>
        <dbReference type="EMBL" id="MBP1040058.1"/>
    </source>
</evidence>
<dbReference type="SMART" id="SM01134">
    <property type="entry name" value="DeoRC"/>
    <property type="match status" value="1"/>
</dbReference>
<gene>
    <name evidence="8" type="ORF">I6N95_03430</name>
</gene>
<dbReference type="GO" id="GO:0003700">
    <property type="term" value="F:DNA-binding transcription factor activity"/>
    <property type="evidence" value="ECO:0007669"/>
    <property type="project" value="InterPro"/>
</dbReference>
<dbReference type="AlphaFoldDB" id="A0A940PC75"/>
<dbReference type="EMBL" id="JAEEGA010000002">
    <property type="protein sequence ID" value="MBP1040058.1"/>
    <property type="molecule type" value="Genomic_DNA"/>
</dbReference>
<organism evidence="8 9">
    <name type="scientific">Vagococcus allomyrinae</name>
    <dbReference type="NCBI Taxonomy" id="2794353"/>
    <lineage>
        <taxon>Bacteria</taxon>
        <taxon>Bacillati</taxon>
        <taxon>Bacillota</taxon>
        <taxon>Bacilli</taxon>
        <taxon>Lactobacillales</taxon>
        <taxon>Enterococcaceae</taxon>
        <taxon>Vagococcus</taxon>
    </lineage>
</organism>
<keyword evidence="3" id="KW-0805">Transcription regulation</keyword>
<evidence type="ECO:0000256" key="3">
    <source>
        <dbReference type="ARBA" id="ARBA00023015"/>
    </source>
</evidence>
<dbReference type="PRINTS" id="PR00037">
    <property type="entry name" value="HTHLACR"/>
</dbReference>
<evidence type="ECO:0000256" key="1">
    <source>
        <dbReference type="ARBA" id="ARBA00021390"/>
    </source>
</evidence>
<dbReference type="PANTHER" id="PTHR30363:SF4">
    <property type="entry name" value="GLYCEROL-3-PHOSPHATE REGULON REPRESSOR"/>
    <property type="match status" value="1"/>
</dbReference>
<accession>A0A940PC75</accession>
<dbReference type="InterPro" id="IPR050313">
    <property type="entry name" value="Carb_Metab_HTH_regulators"/>
</dbReference>
<keyword evidence="4" id="KW-0238">DNA-binding</keyword>
<dbReference type="SUPFAM" id="SSF46785">
    <property type="entry name" value="Winged helix' DNA-binding domain"/>
    <property type="match status" value="1"/>
</dbReference>
<dbReference type="InterPro" id="IPR018356">
    <property type="entry name" value="Tscrpt_reg_HTH_DeoR_CS"/>
</dbReference>
<keyword evidence="5" id="KW-0804">Transcription</keyword>
<proteinExistence type="predicted"/>
<dbReference type="InterPro" id="IPR037171">
    <property type="entry name" value="NagB/RpiA_transferase-like"/>
</dbReference>
<dbReference type="InterPro" id="IPR014036">
    <property type="entry name" value="DeoR-like_C"/>
</dbReference>
<dbReference type="RefSeq" id="WP_209524955.1">
    <property type="nucleotide sequence ID" value="NZ_JAEEGA010000002.1"/>
</dbReference>
<dbReference type="GO" id="GO:0003677">
    <property type="term" value="F:DNA binding"/>
    <property type="evidence" value="ECO:0007669"/>
    <property type="project" value="UniProtKB-KW"/>
</dbReference>
<protein>
    <recommendedName>
        <fullName evidence="1">Lactose phosphotransferase system repressor</fullName>
    </recommendedName>
</protein>
<dbReference type="Pfam" id="PF00455">
    <property type="entry name" value="DeoRC"/>
    <property type="match status" value="1"/>
</dbReference>
<dbReference type="InterPro" id="IPR001034">
    <property type="entry name" value="DeoR_HTH"/>
</dbReference>
<dbReference type="Gene3D" id="3.40.50.1360">
    <property type="match status" value="1"/>
</dbReference>
<evidence type="ECO:0000256" key="6">
    <source>
        <dbReference type="ARBA" id="ARBA00024937"/>
    </source>
</evidence>
<dbReference type="PROSITE" id="PS51000">
    <property type="entry name" value="HTH_DEOR_2"/>
    <property type="match status" value="1"/>
</dbReference>
<dbReference type="SMART" id="SM00420">
    <property type="entry name" value="HTH_DEOR"/>
    <property type="match status" value="1"/>
</dbReference>
<evidence type="ECO:0000313" key="9">
    <source>
        <dbReference type="Proteomes" id="UP000674938"/>
    </source>
</evidence>
<dbReference type="Pfam" id="PF08220">
    <property type="entry name" value="HTH_DeoR"/>
    <property type="match status" value="1"/>
</dbReference>
<name>A0A940PC75_9ENTE</name>
<feature type="domain" description="HTH deoR-type" evidence="7">
    <location>
        <begin position="3"/>
        <end position="58"/>
    </location>
</feature>
<dbReference type="PROSITE" id="PS00894">
    <property type="entry name" value="HTH_DEOR_1"/>
    <property type="match status" value="1"/>
</dbReference>
<evidence type="ECO:0000256" key="4">
    <source>
        <dbReference type="ARBA" id="ARBA00023125"/>
    </source>
</evidence>
<evidence type="ECO:0000256" key="5">
    <source>
        <dbReference type="ARBA" id="ARBA00023163"/>
    </source>
</evidence>
<sequence>MLKKERQTIILDILNSEGRVISSELSKRLNVSEDTIRRDLNQLAKNDLLKKVHSGATILGPSVTNFEYRSNIKNEEKEKLVKLALPLLEEHSVFFVDGSTTNLKFVEALPTNFKGTMITNSPYIAIAAIQKKELVTISLGGNFAKRSAVYLGETTIKEIDTIRADYYLMGIHNLDATIGATVNTQQESFTKLKMAEHSEQVIAIATKEKIGTVSHYVSCPIDRISYLVTDSTNDALLTKFENSQIDIITLN</sequence>
<evidence type="ECO:0000256" key="2">
    <source>
        <dbReference type="ARBA" id="ARBA00022491"/>
    </source>
</evidence>
<keyword evidence="9" id="KW-1185">Reference proteome</keyword>
<dbReference type="SUPFAM" id="SSF100950">
    <property type="entry name" value="NagB/RpiA/CoA transferase-like"/>
    <property type="match status" value="1"/>
</dbReference>
<dbReference type="InterPro" id="IPR036388">
    <property type="entry name" value="WH-like_DNA-bd_sf"/>
</dbReference>